<name>A0A5N6LU90_9ASTR</name>
<evidence type="ECO:0000256" key="3">
    <source>
        <dbReference type="ARBA" id="ARBA00008276"/>
    </source>
</evidence>
<protein>
    <recommendedName>
        <fullName evidence="5">Folylpolyglutamate synthase</fullName>
        <ecNumber evidence="4">6.3.2.17</ecNumber>
    </recommendedName>
    <alternativeName>
        <fullName evidence="13">Folylpoly-gamma-glutamate synthetase</fullName>
    </alternativeName>
    <alternativeName>
        <fullName evidence="12">Tetrahydrofolylpolyglutamate synthase</fullName>
    </alternativeName>
</protein>
<dbReference type="GO" id="GO:0005524">
    <property type="term" value="F:ATP binding"/>
    <property type="evidence" value="ECO:0007669"/>
    <property type="project" value="UniProtKB-KW"/>
</dbReference>
<comment type="pathway">
    <text evidence="2">Cofactor biosynthesis; tetrahydrofolylpolyglutamate biosynthesis.</text>
</comment>
<reference evidence="18 19" key="1">
    <citation type="submission" date="2019-05" db="EMBL/GenBank/DDBJ databases">
        <title>Mikania micrantha, genome provides insights into the molecular mechanism of rapid growth.</title>
        <authorList>
            <person name="Liu B."/>
        </authorList>
    </citation>
    <scope>NUCLEOTIDE SEQUENCE [LARGE SCALE GENOMIC DNA]</scope>
    <source>
        <strain evidence="18">NLD-2019</strain>
        <tissue evidence="18">Leaf</tissue>
    </source>
</reference>
<comment type="cofactor">
    <cofactor evidence="1">
        <name>a monovalent cation</name>
        <dbReference type="ChEBI" id="CHEBI:60242"/>
    </cofactor>
</comment>
<dbReference type="InterPro" id="IPR036565">
    <property type="entry name" value="Mur-like_cat_sf"/>
</dbReference>
<keyword evidence="6" id="KW-0554">One-carbon metabolism</keyword>
<evidence type="ECO:0000256" key="13">
    <source>
        <dbReference type="ARBA" id="ARBA00030876"/>
    </source>
</evidence>
<evidence type="ECO:0000256" key="15">
    <source>
        <dbReference type="SAM" id="MobiDB-lite"/>
    </source>
</evidence>
<dbReference type="InterPro" id="IPR001645">
    <property type="entry name" value="Folylpolyglutamate_synth"/>
</dbReference>
<dbReference type="CDD" id="cd09272">
    <property type="entry name" value="RNase_HI_RT_Ty1"/>
    <property type="match status" value="1"/>
</dbReference>
<dbReference type="Gene3D" id="3.30.70.270">
    <property type="match status" value="1"/>
</dbReference>
<dbReference type="InterPro" id="IPR036615">
    <property type="entry name" value="Mur_ligase_C_dom_sf"/>
</dbReference>
<feature type="domain" description="Mur ligase central" evidence="17">
    <location>
        <begin position="68"/>
        <end position="191"/>
    </location>
</feature>
<dbReference type="EC" id="6.3.2.17" evidence="4"/>
<evidence type="ECO:0000256" key="7">
    <source>
        <dbReference type="ARBA" id="ARBA00022598"/>
    </source>
</evidence>
<dbReference type="NCBIfam" id="TIGR01499">
    <property type="entry name" value="folC"/>
    <property type="match status" value="1"/>
</dbReference>
<evidence type="ECO:0000259" key="16">
    <source>
        <dbReference type="Pfam" id="PF07727"/>
    </source>
</evidence>
<dbReference type="GO" id="GO:0005739">
    <property type="term" value="C:mitochondrion"/>
    <property type="evidence" value="ECO:0007669"/>
    <property type="project" value="TreeGrafter"/>
</dbReference>
<evidence type="ECO:0000256" key="10">
    <source>
        <dbReference type="ARBA" id="ARBA00022840"/>
    </source>
</evidence>
<dbReference type="InterPro" id="IPR043128">
    <property type="entry name" value="Rev_trsase/Diguanyl_cyclase"/>
</dbReference>
<dbReference type="GO" id="GO:0046872">
    <property type="term" value="F:metal ion binding"/>
    <property type="evidence" value="ECO:0007669"/>
    <property type="project" value="UniProtKB-KW"/>
</dbReference>
<keyword evidence="8" id="KW-0479">Metal-binding</keyword>
<dbReference type="SUPFAM" id="SSF56672">
    <property type="entry name" value="DNA/RNA polymerases"/>
    <property type="match status" value="1"/>
</dbReference>
<evidence type="ECO:0000256" key="1">
    <source>
        <dbReference type="ARBA" id="ARBA00001944"/>
    </source>
</evidence>
<sequence length="926" mass="103891">MAQEGEPGSSKPSSVSAYDEAMDALSSLITKKNRSHKYVADDRFERMFDYVKILDLEEPISQMKIIHVAGTKGKGSTCVFTEAILRNYGFHTGLFTSPHLIDVRERFRLDGNDMPMPTLFHFLALLAFKIFATEQVDVAIIEVGLGGKIDATNVIQTPIVCGITPLGYDHTEILGNTLEEIAGQKAGIFKKGIPAYTVSQPPEAMQVLKEKASQLNVCLQTANQLDGYLLNGLHLGLAGEHQYVNAGLAIMLCYTWLQRTGHFEPLDLSSFLPEPFIKGLTTASLQGRAQIIVDKACDFQSQGDLVFYLDGAHTPESMEVCANWFTLAIKEDQGQERCSSSTSDYSKKDFTQILLFNCMSVRDPRLLFPRLLDACASQGIIFKKALFVPNMSLYTKVGSSSSSPPTSSEVDYSWQLTLQTVWEDIIHDRSDEEIEFKVELPQAMTAQPRSSSDEADTGDIGPSHAETVEEDGTYSDFSRRNASIERNKTWSLVDLPNGHRPIGLKWVFKIKKDAKGKITRHKARLVAKGYIQQHGVDYDEVFAPVARLETVRLVLALSAHKGWLVHHLDVKTAFLHGDLNEEVFVKQPEGFEKKGQEEKVYRFTKALYGLKQAPRAWNTKLDGVLKGYGFPKCQLEQAVYTKRTSLDITIIVIYVDDLLVTGSSQQQIAQFKRQMEQNFEMSDLGPLTYYLGLEVSQGESGIKISQQRYAKKILRMTGLEDCNFTKVPMEPGLKLAKEDEGEQVDATDFRRTVGRYMQSPKATHHQATKDILRYIKGTTDLGIHYQRKGKGKLVGFSDSSYSKQPTVALSSCEDEYMAASAAACEAIWLKGLIADITDEKEQPVVIKIDNKSAIALVKNQVFHGRSKHINTRFHYIRECVEKDQIQVEHISGEEQRADILTKALPKIRFLEMRKKLGMEEIEEIKP</sequence>
<gene>
    <name evidence="18" type="ORF">E3N88_38521</name>
</gene>
<dbReference type="GO" id="GO:0004326">
    <property type="term" value="F:tetrahydrofolylpolyglutamate synthase activity"/>
    <property type="evidence" value="ECO:0007669"/>
    <property type="project" value="UniProtKB-EC"/>
</dbReference>
<evidence type="ECO:0000256" key="4">
    <source>
        <dbReference type="ARBA" id="ARBA00013025"/>
    </source>
</evidence>
<dbReference type="GO" id="GO:0006730">
    <property type="term" value="P:one-carbon metabolic process"/>
    <property type="evidence" value="ECO:0007669"/>
    <property type="project" value="UniProtKB-KW"/>
</dbReference>
<dbReference type="Pfam" id="PF07727">
    <property type="entry name" value="RVT_2"/>
    <property type="match status" value="1"/>
</dbReference>
<dbReference type="PANTHER" id="PTHR11136">
    <property type="entry name" value="FOLYLPOLYGLUTAMATE SYNTHASE-RELATED"/>
    <property type="match status" value="1"/>
</dbReference>
<evidence type="ECO:0000256" key="11">
    <source>
        <dbReference type="ARBA" id="ARBA00022842"/>
    </source>
</evidence>
<dbReference type="Gene3D" id="3.10.10.10">
    <property type="entry name" value="HIV Type 1 Reverse Transcriptase, subunit A, domain 1"/>
    <property type="match status" value="1"/>
</dbReference>
<evidence type="ECO:0000256" key="12">
    <source>
        <dbReference type="ARBA" id="ARBA00030592"/>
    </source>
</evidence>
<dbReference type="GO" id="GO:0005829">
    <property type="term" value="C:cytosol"/>
    <property type="evidence" value="ECO:0007669"/>
    <property type="project" value="TreeGrafter"/>
</dbReference>
<dbReference type="FunFam" id="3.90.190.20:FF:000011">
    <property type="entry name" value="Folylpolyglutamate synthase"/>
    <property type="match status" value="1"/>
</dbReference>
<keyword evidence="19" id="KW-1185">Reference proteome</keyword>
<dbReference type="OrthoDB" id="413760at2759"/>
<dbReference type="InterPro" id="IPR013103">
    <property type="entry name" value="RVT_2"/>
</dbReference>
<comment type="caution">
    <text evidence="18">The sequence shown here is derived from an EMBL/GenBank/DDBJ whole genome shotgun (WGS) entry which is preliminary data.</text>
</comment>
<comment type="similarity">
    <text evidence="3">Belongs to the folylpolyglutamate synthase family.</text>
</comment>
<dbReference type="PROSITE" id="PS01012">
    <property type="entry name" value="FOLYLPOLYGLU_SYNT_2"/>
    <property type="match status" value="1"/>
</dbReference>
<dbReference type="Proteomes" id="UP000326396">
    <property type="component" value="Linkage Group LG8"/>
</dbReference>
<dbReference type="SUPFAM" id="SSF53244">
    <property type="entry name" value="MurD-like peptide ligases, peptide-binding domain"/>
    <property type="match status" value="1"/>
</dbReference>
<dbReference type="Pfam" id="PF08245">
    <property type="entry name" value="Mur_ligase_M"/>
    <property type="match status" value="1"/>
</dbReference>
<keyword evidence="9" id="KW-0547">Nucleotide-binding</keyword>
<evidence type="ECO:0000259" key="17">
    <source>
        <dbReference type="Pfam" id="PF08245"/>
    </source>
</evidence>
<evidence type="ECO:0000256" key="5">
    <source>
        <dbReference type="ARBA" id="ARBA00018660"/>
    </source>
</evidence>
<feature type="region of interest" description="Disordered" evidence="15">
    <location>
        <begin position="442"/>
        <end position="478"/>
    </location>
</feature>
<dbReference type="EMBL" id="SZYD01000018">
    <property type="protein sequence ID" value="KAD2805144.1"/>
    <property type="molecule type" value="Genomic_DNA"/>
</dbReference>
<evidence type="ECO:0000256" key="9">
    <source>
        <dbReference type="ARBA" id="ARBA00022741"/>
    </source>
</evidence>
<comment type="catalytic activity">
    <reaction evidence="14">
        <text>(6S)-5,6,7,8-tetrahydrofolyl-(gamma-L-Glu)(n) + L-glutamate + ATP = (6S)-5,6,7,8-tetrahydrofolyl-(gamma-L-Glu)(n+1) + ADP + phosphate + H(+)</text>
        <dbReference type="Rhea" id="RHEA:10580"/>
        <dbReference type="Rhea" id="RHEA-COMP:14738"/>
        <dbReference type="Rhea" id="RHEA-COMP:14740"/>
        <dbReference type="ChEBI" id="CHEBI:15378"/>
        <dbReference type="ChEBI" id="CHEBI:29985"/>
        <dbReference type="ChEBI" id="CHEBI:30616"/>
        <dbReference type="ChEBI" id="CHEBI:43474"/>
        <dbReference type="ChEBI" id="CHEBI:141005"/>
        <dbReference type="ChEBI" id="CHEBI:456216"/>
        <dbReference type="EC" id="6.3.2.17"/>
    </reaction>
</comment>
<dbReference type="PANTHER" id="PTHR11136:SF16">
    <property type="entry name" value="FOLYLPOLYGLUTAMATE SYNTHASE"/>
    <property type="match status" value="1"/>
</dbReference>
<accession>A0A5N6LU90</accession>
<keyword evidence="10" id="KW-0067">ATP-binding</keyword>
<proteinExistence type="inferred from homology"/>
<organism evidence="18 19">
    <name type="scientific">Mikania micrantha</name>
    <name type="common">bitter vine</name>
    <dbReference type="NCBI Taxonomy" id="192012"/>
    <lineage>
        <taxon>Eukaryota</taxon>
        <taxon>Viridiplantae</taxon>
        <taxon>Streptophyta</taxon>
        <taxon>Embryophyta</taxon>
        <taxon>Tracheophyta</taxon>
        <taxon>Spermatophyta</taxon>
        <taxon>Magnoliopsida</taxon>
        <taxon>eudicotyledons</taxon>
        <taxon>Gunneridae</taxon>
        <taxon>Pentapetalae</taxon>
        <taxon>asterids</taxon>
        <taxon>campanulids</taxon>
        <taxon>Asterales</taxon>
        <taxon>Asteraceae</taxon>
        <taxon>Asteroideae</taxon>
        <taxon>Heliantheae alliance</taxon>
        <taxon>Eupatorieae</taxon>
        <taxon>Mikania</taxon>
    </lineage>
</organism>
<evidence type="ECO:0000256" key="8">
    <source>
        <dbReference type="ARBA" id="ARBA00022723"/>
    </source>
</evidence>
<keyword evidence="7" id="KW-0436">Ligase</keyword>
<evidence type="ECO:0000313" key="18">
    <source>
        <dbReference type="EMBL" id="KAD2805144.1"/>
    </source>
</evidence>
<dbReference type="InterPro" id="IPR018109">
    <property type="entry name" value="Folylpolyglutamate_synth_CS"/>
</dbReference>
<dbReference type="InterPro" id="IPR013221">
    <property type="entry name" value="Mur_ligase_cen"/>
</dbReference>
<feature type="domain" description="Reverse transcriptase Ty1/copia-type" evidence="16">
    <location>
        <begin position="487"/>
        <end position="730"/>
    </location>
</feature>
<dbReference type="AlphaFoldDB" id="A0A5N6LU90"/>
<evidence type="ECO:0000256" key="2">
    <source>
        <dbReference type="ARBA" id="ARBA00005150"/>
    </source>
</evidence>
<dbReference type="Gene3D" id="3.40.1190.10">
    <property type="entry name" value="Mur-like, catalytic domain"/>
    <property type="match status" value="1"/>
</dbReference>
<keyword evidence="11" id="KW-0460">Magnesium</keyword>
<dbReference type="SUPFAM" id="SSF53623">
    <property type="entry name" value="MurD-like peptide ligases, catalytic domain"/>
    <property type="match status" value="1"/>
</dbReference>
<evidence type="ECO:0000313" key="19">
    <source>
        <dbReference type="Proteomes" id="UP000326396"/>
    </source>
</evidence>
<evidence type="ECO:0000256" key="14">
    <source>
        <dbReference type="ARBA" id="ARBA00047493"/>
    </source>
</evidence>
<dbReference type="Gene3D" id="3.90.190.20">
    <property type="entry name" value="Mur ligase, C-terminal domain"/>
    <property type="match status" value="1"/>
</dbReference>
<dbReference type="InterPro" id="IPR043502">
    <property type="entry name" value="DNA/RNA_pol_sf"/>
</dbReference>
<evidence type="ECO:0000256" key="6">
    <source>
        <dbReference type="ARBA" id="ARBA00022563"/>
    </source>
</evidence>